<organism evidence="1">
    <name type="scientific">marine sediment metagenome</name>
    <dbReference type="NCBI Taxonomy" id="412755"/>
    <lineage>
        <taxon>unclassified sequences</taxon>
        <taxon>metagenomes</taxon>
        <taxon>ecological metagenomes</taxon>
    </lineage>
</organism>
<accession>X1A7U0</accession>
<proteinExistence type="predicted"/>
<evidence type="ECO:0000313" key="1">
    <source>
        <dbReference type="EMBL" id="GAG68853.1"/>
    </source>
</evidence>
<dbReference type="EMBL" id="BART01009463">
    <property type="protein sequence ID" value="GAG68853.1"/>
    <property type="molecule type" value="Genomic_DNA"/>
</dbReference>
<sequence length="62" mass="7111">MQDLDKEISNAIRVRNCLILLVNLCFNPDSPDYAYNKGKSSESLSGEERVEMLELLKCEFNN</sequence>
<protein>
    <submittedName>
        <fullName evidence="1">Uncharacterized protein</fullName>
    </submittedName>
</protein>
<comment type="caution">
    <text evidence="1">The sequence shown here is derived from an EMBL/GenBank/DDBJ whole genome shotgun (WGS) entry which is preliminary data.</text>
</comment>
<reference evidence="1" key="1">
    <citation type="journal article" date="2014" name="Front. Microbiol.">
        <title>High frequency of phylogenetically diverse reductive dehalogenase-homologous genes in deep subseafloor sedimentary metagenomes.</title>
        <authorList>
            <person name="Kawai M."/>
            <person name="Futagami T."/>
            <person name="Toyoda A."/>
            <person name="Takaki Y."/>
            <person name="Nishi S."/>
            <person name="Hori S."/>
            <person name="Arai W."/>
            <person name="Tsubouchi T."/>
            <person name="Morono Y."/>
            <person name="Uchiyama I."/>
            <person name="Ito T."/>
            <person name="Fujiyama A."/>
            <person name="Inagaki F."/>
            <person name="Takami H."/>
        </authorList>
    </citation>
    <scope>NUCLEOTIDE SEQUENCE</scope>
    <source>
        <strain evidence="1">Expedition CK06-06</strain>
    </source>
</reference>
<dbReference type="AlphaFoldDB" id="X1A7U0"/>
<name>X1A7U0_9ZZZZ</name>
<gene>
    <name evidence="1" type="ORF">S01H4_20971</name>
</gene>